<dbReference type="EMBL" id="SDOX01000145">
    <property type="protein sequence ID" value="TFJ80927.1"/>
    <property type="molecule type" value="Genomic_DNA"/>
</dbReference>
<evidence type="ECO:0000256" key="2">
    <source>
        <dbReference type="SAM" id="Phobius"/>
    </source>
</evidence>
<feature type="transmembrane region" description="Helical" evidence="2">
    <location>
        <begin position="227"/>
        <end position="248"/>
    </location>
</feature>
<sequence>MKDSSDIVYDNSSSLTCRGPELKRRLHRRTSKASQESLKLLRIIFPLLVAPLCITSFIFTCLYAHIYAREGSYGPEDWPKCLTVPNIGNLHLDNNRFCTSASNFAGQAYLSLLVAAGGLQLGLRDNDYLLFSSFTCIVGLLGITIYRESYPYFLDPHFMSTTLFTLSKYIHPRMYDDLSASAHLPPELKGLIPPSQVCKAAYRGAFNLDPDAHADASSMCDYFVSSIIGQVFTWISVLCLAITAAGAIKFNPELERLRREEEEVVEEEEELEEEVRGRKGGGRCWGGVRRGLARPLLLKEEEVKEEGGQGGDLGREESGERG</sequence>
<feature type="transmembrane region" description="Helical" evidence="2">
    <location>
        <begin position="40"/>
        <end position="66"/>
    </location>
</feature>
<keyword evidence="2" id="KW-1133">Transmembrane helix</keyword>
<keyword evidence="2" id="KW-0812">Transmembrane</keyword>
<keyword evidence="2" id="KW-0472">Membrane</keyword>
<feature type="region of interest" description="Disordered" evidence="1">
    <location>
        <begin position="267"/>
        <end position="288"/>
    </location>
</feature>
<keyword evidence="4" id="KW-1185">Reference proteome</keyword>
<evidence type="ECO:0000256" key="1">
    <source>
        <dbReference type="SAM" id="MobiDB-lite"/>
    </source>
</evidence>
<comment type="caution">
    <text evidence="3">The sequence shown here is derived from an EMBL/GenBank/DDBJ whole genome shotgun (WGS) entry which is preliminary data.</text>
</comment>
<dbReference type="AlphaFoldDB" id="A0A4D9CS81"/>
<accession>A0A4D9CS81</accession>
<dbReference type="Proteomes" id="UP000355283">
    <property type="component" value="Unassembled WGS sequence"/>
</dbReference>
<feature type="transmembrane region" description="Helical" evidence="2">
    <location>
        <begin position="128"/>
        <end position="146"/>
    </location>
</feature>
<feature type="transmembrane region" description="Helical" evidence="2">
    <location>
        <begin position="104"/>
        <end position="121"/>
    </location>
</feature>
<name>A0A4D9CS81_9STRA</name>
<protein>
    <submittedName>
        <fullName evidence="3">Uncharacterized protein</fullName>
    </submittedName>
</protein>
<feature type="region of interest" description="Disordered" evidence="1">
    <location>
        <begin position="300"/>
        <end position="322"/>
    </location>
</feature>
<reference evidence="3 4" key="1">
    <citation type="submission" date="2019-01" db="EMBL/GenBank/DDBJ databases">
        <title>Nuclear Genome Assembly of the Microalgal Biofuel strain Nannochloropsis salina CCMP1776.</title>
        <authorList>
            <person name="Hovde B."/>
        </authorList>
    </citation>
    <scope>NUCLEOTIDE SEQUENCE [LARGE SCALE GENOMIC DNA]</scope>
    <source>
        <strain evidence="3 4">CCMP1776</strain>
    </source>
</reference>
<evidence type="ECO:0000313" key="3">
    <source>
        <dbReference type="EMBL" id="TFJ80927.1"/>
    </source>
</evidence>
<evidence type="ECO:0000313" key="4">
    <source>
        <dbReference type="Proteomes" id="UP000355283"/>
    </source>
</evidence>
<dbReference type="OrthoDB" id="10347408at2759"/>
<gene>
    <name evidence="3" type="ORF">NSK_007570</name>
</gene>
<organism evidence="3 4">
    <name type="scientific">Nannochloropsis salina CCMP1776</name>
    <dbReference type="NCBI Taxonomy" id="1027361"/>
    <lineage>
        <taxon>Eukaryota</taxon>
        <taxon>Sar</taxon>
        <taxon>Stramenopiles</taxon>
        <taxon>Ochrophyta</taxon>
        <taxon>Eustigmatophyceae</taxon>
        <taxon>Eustigmatales</taxon>
        <taxon>Monodopsidaceae</taxon>
        <taxon>Microchloropsis</taxon>
        <taxon>Microchloropsis salina</taxon>
    </lineage>
</organism>
<proteinExistence type="predicted"/>